<dbReference type="EMBL" id="OZ075131">
    <property type="protein sequence ID" value="CAL4981941.1"/>
    <property type="molecule type" value="Genomic_DNA"/>
</dbReference>
<evidence type="ECO:0000313" key="2">
    <source>
        <dbReference type="EMBL" id="CAL4981941.1"/>
    </source>
</evidence>
<feature type="compositionally biased region" description="Basic and acidic residues" evidence="1">
    <location>
        <begin position="1"/>
        <end position="11"/>
    </location>
</feature>
<gene>
    <name evidence="2" type="ORF">URODEC1_LOCUS56387</name>
</gene>
<reference evidence="2" key="1">
    <citation type="submission" date="2024-10" db="EMBL/GenBank/DDBJ databases">
        <authorList>
            <person name="Ryan C."/>
        </authorList>
    </citation>
    <scope>NUCLEOTIDE SEQUENCE [LARGE SCALE GENOMIC DNA]</scope>
</reference>
<protein>
    <submittedName>
        <fullName evidence="2">Uncharacterized protein</fullName>
    </submittedName>
</protein>
<sequence>MTAWPESDKLKPKPPGYVKMPGRPKKSRRKEPGEKAKRNKMSKVGGSIKCGKCKAKGHNSTTCERRRGITSEPTPFAPSHANSQPVQAATSPPAHNALVVVHGSQQSGTSTRKRKITSVSISQSSGSLKRSNTTQDVGVRSSANARVRTLQGGSASINLDAQVPTSQASSRVTVRVTSGSASAHVIAQEPQRKKLTPRRKKSDKHLLMPPDN</sequence>
<feature type="compositionally biased region" description="Low complexity" evidence="1">
    <location>
        <begin position="165"/>
        <end position="183"/>
    </location>
</feature>
<feature type="region of interest" description="Disordered" evidence="1">
    <location>
        <begin position="1"/>
        <end position="212"/>
    </location>
</feature>
<evidence type="ECO:0000256" key="1">
    <source>
        <dbReference type="SAM" id="MobiDB-lite"/>
    </source>
</evidence>
<feature type="compositionally biased region" description="Basic residues" evidence="1">
    <location>
        <begin position="193"/>
        <end position="203"/>
    </location>
</feature>
<dbReference type="Proteomes" id="UP001497457">
    <property type="component" value="Chromosome 21rd"/>
</dbReference>
<dbReference type="AlphaFoldDB" id="A0ABC9AMP7"/>
<proteinExistence type="predicted"/>
<feature type="compositionally biased region" description="Polar residues" evidence="1">
    <location>
        <begin position="128"/>
        <end position="144"/>
    </location>
</feature>
<feature type="compositionally biased region" description="Low complexity" evidence="1">
    <location>
        <begin position="118"/>
        <end position="127"/>
    </location>
</feature>
<accession>A0ABC9AMP7</accession>
<name>A0ABC9AMP7_9POAL</name>
<evidence type="ECO:0000313" key="3">
    <source>
        <dbReference type="Proteomes" id="UP001497457"/>
    </source>
</evidence>
<keyword evidence="3" id="KW-1185">Reference proteome</keyword>
<organism evidence="2 3">
    <name type="scientific">Urochloa decumbens</name>
    <dbReference type="NCBI Taxonomy" id="240449"/>
    <lineage>
        <taxon>Eukaryota</taxon>
        <taxon>Viridiplantae</taxon>
        <taxon>Streptophyta</taxon>
        <taxon>Embryophyta</taxon>
        <taxon>Tracheophyta</taxon>
        <taxon>Spermatophyta</taxon>
        <taxon>Magnoliopsida</taxon>
        <taxon>Liliopsida</taxon>
        <taxon>Poales</taxon>
        <taxon>Poaceae</taxon>
        <taxon>PACMAD clade</taxon>
        <taxon>Panicoideae</taxon>
        <taxon>Panicodae</taxon>
        <taxon>Paniceae</taxon>
        <taxon>Melinidinae</taxon>
        <taxon>Urochloa</taxon>
    </lineage>
</organism>
<feature type="compositionally biased region" description="Polar residues" evidence="1">
    <location>
        <begin position="80"/>
        <end position="90"/>
    </location>
</feature>